<proteinExistence type="predicted"/>
<gene>
    <name evidence="3" type="ORF">FHX78_116244</name>
</gene>
<dbReference type="InterPro" id="IPR045886">
    <property type="entry name" value="ThiF/MoeB/HesA"/>
</dbReference>
<accession>A0A561TQ36</accession>
<organism evidence="3 4">
    <name type="scientific">Streptomyces capillispiralis</name>
    <dbReference type="NCBI Taxonomy" id="68182"/>
    <lineage>
        <taxon>Bacteria</taxon>
        <taxon>Bacillati</taxon>
        <taxon>Actinomycetota</taxon>
        <taxon>Actinomycetes</taxon>
        <taxon>Kitasatosporales</taxon>
        <taxon>Streptomycetaceae</taxon>
        <taxon>Streptomyces</taxon>
    </lineage>
</organism>
<feature type="domain" description="THIF-type NAD/FAD binding fold" evidence="2">
    <location>
        <begin position="285"/>
        <end position="425"/>
    </location>
</feature>
<dbReference type="SUPFAM" id="SSF69572">
    <property type="entry name" value="Activating enzymes of the ubiquitin-like proteins"/>
    <property type="match status" value="1"/>
</dbReference>
<keyword evidence="1" id="KW-0472">Membrane</keyword>
<evidence type="ECO:0000259" key="2">
    <source>
        <dbReference type="Pfam" id="PF00899"/>
    </source>
</evidence>
<feature type="transmembrane region" description="Helical" evidence="1">
    <location>
        <begin position="289"/>
        <end position="308"/>
    </location>
</feature>
<protein>
    <submittedName>
        <fullName evidence="3">ThiF family protein</fullName>
    </submittedName>
</protein>
<dbReference type="GO" id="GO:0061504">
    <property type="term" value="P:cyclic threonylcarbamoyladenosine biosynthetic process"/>
    <property type="evidence" value="ECO:0007669"/>
    <property type="project" value="TreeGrafter"/>
</dbReference>
<dbReference type="GO" id="GO:0008641">
    <property type="term" value="F:ubiquitin-like modifier activating enzyme activity"/>
    <property type="evidence" value="ECO:0007669"/>
    <property type="project" value="InterPro"/>
</dbReference>
<evidence type="ECO:0000256" key="1">
    <source>
        <dbReference type="SAM" id="Phobius"/>
    </source>
</evidence>
<dbReference type="OrthoDB" id="8773615at2"/>
<dbReference type="GO" id="GO:0061503">
    <property type="term" value="F:tRNA threonylcarbamoyladenosine dehydratase"/>
    <property type="evidence" value="ECO:0007669"/>
    <property type="project" value="TreeGrafter"/>
</dbReference>
<dbReference type="Pfam" id="PF00899">
    <property type="entry name" value="ThiF"/>
    <property type="match status" value="1"/>
</dbReference>
<dbReference type="AlphaFoldDB" id="A0A561TQ36"/>
<dbReference type="Gene3D" id="3.40.50.720">
    <property type="entry name" value="NAD(P)-binding Rossmann-like Domain"/>
    <property type="match status" value="1"/>
</dbReference>
<evidence type="ECO:0000313" key="3">
    <source>
        <dbReference type="EMBL" id="TWF89202.1"/>
    </source>
</evidence>
<keyword evidence="4" id="KW-1185">Reference proteome</keyword>
<dbReference type="Proteomes" id="UP000316603">
    <property type="component" value="Unassembled WGS sequence"/>
</dbReference>
<sequence>MSGADGWDADLLREGLVARDFTDDGVRLRGPVPWRGAGGAEARARVEIEVDERFPFYPPQVRLLDPGAQLEVTFHVDRAARPGVSGNLCLWDDAWPADIAPWTDPDELLSRIAGWLEQTAAGWPGDNVCDLERYLEADPTMFVLYDAENLARLKGHAVRTRRGSTSGTVEVWNTPHRLKKRAGRPGFSRADRQLAWVEDLGQLHRPVRSWADIHDVLGEQAASAEQLIAAGVVNLVLLRYQRGDQQSVLALTVKYAADEIKVRACESADTSSSTRQMRAGTMAPQLADVPIAIVGCGAIGSFTAALLFRAGARRLTLIDHERLRPGNVVRHLAGLEQVGAWKTDAVRNCLTAIDPAIDAVRALTTAMTSADYAKLLVQHHRIVVDATGSARATSMLAFAANTTNAEADKAVVTVCAQRDGDVVRVDRLPARGVEIFLPPLPALDDQNELRENGCGSPISRTPPTAVVAAAELACCVVLDELAGHRKLPTSVAFVSRPQPEQQYTHIGLVLPGSMPQDQVVK</sequence>
<comment type="caution">
    <text evidence="3">The sequence shown here is derived from an EMBL/GenBank/DDBJ whole genome shotgun (WGS) entry which is preliminary data.</text>
</comment>
<reference evidence="3 4" key="1">
    <citation type="submission" date="2019-06" db="EMBL/GenBank/DDBJ databases">
        <title>Sequencing the genomes of 1000 actinobacteria strains.</title>
        <authorList>
            <person name="Klenk H.-P."/>
        </authorList>
    </citation>
    <scope>NUCLEOTIDE SEQUENCE [LARGE SCALE GENOMIC DNA]</scope>
    <source>
        <strain evidence="3 4">DSM 41695</strain>
    </source>
</reference>
<keyword evidence="1" id="KW-1133">Transmembrane helix</keyword>
<keyword evidence="1" id="KW-0812">Transmembrane</keyword>
<name>A0A561TQ36_9ACTN</name>
<dbReference type="PANTHER" id="PTHR43267:SF1">
    <property type="entry name" value="TRNA THREONYLCARBAMOYLADENOSINE DEHYDRATASE"/>
    <property type="match status" value="1"/>
</dbReference>
<dbReference type="InterPro" id="IPR035985">
    <property type="entry name" value="Ubiquitin-activating_enz"/>
</dbReference>
<dbReference type="InterPro" id="IPR000594">
    <property type="entry name" value="ThiF_NAD_FAD-bd"/>
</dbReference>
<dbReference type="EMBL" id="VIWV01000001">
    <property type="protein sequence ID" value="TWF89202.1"/>
    <property type="molecule type" value="Genomic_DNA"/>
</dbReference>
<evidence type="ECO:0000313" key="4">
    <source>
        <dbReference type="Proteomes" id="UP000316603"/>
    </source>
</evidence>
<dbReference type="RefSeq" id="WP_145870767.1">
    <property type="nucleotide sequence ID" value="NZ_BNCE01000020.1"/>
</dbReference>
<dbReference type="PANTHER" id="PTHR43267">
    <property type="entry name" value="TRNA THREONYLCARBAMOYLADENOSINE DEHYDRATASE"/>
    <property type="match status" value="1"/>
</dbReference>